<dbReference type="InterPro" id="IPR036322">
    <property type="entry name" value="WD40_repeat_dom_sf"/>
</dbReference>
<evidence type="ECO:0000313" key="15">
    <source>
        <dbReference type="Proteomes" id="UP000314982"/>
    </source>
</evidence>
<keyword evidence="6" id="KW-0813">Transport</keyword>
<keyword evidence="7" id="KW-0853">WD repeat</keyword>
<dbReference type="SMART" id="SM00320">
    <property type="entry name" value="WD40"/>
    <property type="match status" value="2"/>
</dbReference>
<dbReference type="Ensembl" id="ENSHHUT00000028118.1">
    <property type="protein sequence ID" value="ENSHHUP00000027046.1"/>
    <property type="gene ID" value="ENSHHUG00000017131.1"/>
</dbReference>
<organism evidence="14 15">
    <name type="scientific">Hucho hucho</name>
    <name type="common">huchen</name>
    <dbReference type="NCBI Taxonomy" id="62062"/>
    <lineage>
        <taxon>Eukaryota</taxon>
        <taxon>Metazoa</taxon>
        <taxon>Chordata</taxon>
        <taxon>Craniata</taxon>
        <taxon>Vertebrata</taxon>
        <taxon>Euteleostomi</taxon>
        <taxon>Actinopterygii</taxon>
        <taxon>Neopterygii</taxon>
        <taxon>Teleostei</taxon>
        <taxon>Protacanthopterygii</taxon>
        <taxon>Salmoniformes</taxon>
        <taxon>Salmonidae</taxon>
        <taxon>Salmoninae</taxon>
        <taxon>Hucho</taxon>
    </lineage>
</organism>
<dbReference type="GO" id="GO:0015031">
    <property type="term" value="P:protein transport"/>
    <property type="evidence" value="ECO:0007669"/>
    <property type="project" value="UniProtKB-KW"/>
</dbReference>
<dbReference type="Gene3D" id="2.130.10.10">
    <property type="entry name" value="YVTN repeat-like/Quinoprotein amine dehydrogenase"/>
    <property type="match status" value="2"/>
</dbReference>
<dbReference type="GO" id="GO:0005198">
    <property type="term" value="F:structural molecule activity"/>
    <property type="evidence" value="ECO:0007669"/>
    <property type="project" value="InterPro"/>
</dbReference>
<reference evidence="14" key="2">
    <citation type="submission" date="2025-08" db="UniProtKB">
        <authorList>
            <consortium name="Ensembl"/>
        </authorList>
    </citation>
    <scope>IDENTIFICATION</scope>
</reference>
<evidence type="ECO:0000256" key="3">
    <source>
        <dbReference type="ARBA" id="ARBA00004629"/>
    </source>
</evidence>
<evidence type="ECO:0000256" key="2">
    <source>
        <dbReference type="ARBA" id="ARBA00004259"/>
    </source>
</evidence>
<evidence type="ECO:0000256" key="10">
    <source>
        <dbReference type="ARBA" id="ARBA00022838"/>
    </source>
</evidence>
<dbReference type="InterPro" id="IPR001680">
    <property type="entry name" value="WD40_rpt"/>
</dbReference>
<evidence type="ECO:0000256" key="11">
    <source>
        <dbReference type="ARBA" id="ARBA00022927"/>
    </source>
</evidence>
<dbReference type="GO" id="GO:0005765">
    <property type="term" value="C:lysosomal membrane"/>
    <property type="evidence" value="ECO:0007669"/>
    <property type="project" value="UniProtKB-SubCell"/>
</dbReference>
<dbReference type="GO" id="GO:1904263">
    <property type="term" value="P:positive regulation of TORC1 signaling"/>
    <property type="evidence" value="ECO:0007669"/>
    <property type="project" value="TreeGrafter"/>
</dbReference>
<dbReference type="GO" id="GO:0034198">
    <property type="term" value="P:cellular response to amino acid starvation"/>
    <property type="evidence" value="ECO:0007669"/>
    <property type="project" value="TreeGrafter"/>
</dbReference>
<dbReference type="Pfam" id="PF00400">
    <property type="entry name" value="WD40"/>
    <property type="match status" value="2"/>
</dbReference>
<keyword evidence="11" id="KW-0653">Protein transport</keyword>
<dbReference type="PANTHER" id="PTHR11024">
    <property type="entry name" value="NUCLEAR PORE COMPLEX PROTEIN SEC13 / SEH1 FAMILY MEMBER"/>
    <property type="match status" value="1"/>
</dbReference>
<evidence type="ECO:0000313" key="14">
    <source>
        <dbReference type="Ensembl" id="ENSHHUP00000027046.1"/>
    </source>
</evidence>
<evidence type="ECO:0000256" key="1">
    <source>
        <dbReference type="ARBA" id="ARBA00002483"/>
    </source>
</evidence>
<dbReference type="Proteomes" id="UP000314982">
    <property type="component" value="Unassembled WGS sequence"/>
</dbReference>
<comment type="function">
    <text evidence="1">Component of the Nup107-160 subcomplex of the nuclear pore complex (NPC). The Nup107-160 subcomplex is required for the assembly of a functional NPC. The Nup107-160 subcomplex is also required for normal kinetochore microtubule attachment, mitotic progression and chromosome segregation. This subunit plays a role in recruitment of the Nup107-160 subcomplex to the kinetochore.</text>
</comment>
<evidence type="ECO:0000256" key="9">
    <source>
        <dbReference type="ARBA" id="ARBA00022829"/>
    </source>
</evidence>
<evidence type="ECO:0000256" key="5">
    <source>
        <dbReference type="ARBA" id="ARBA00010102"/>
    </source>
</evidence>
<keyword evidence="10" id="KW-0995">Kinetochore</keyword>
<evidence type="ECO:0000256" key="12">
    <source>
        <dbReference type="ARBA" id="ARBA00023228"/>
    </source>
</evidence>
<dbReference type="PANTHER" id="PTHR11024:SF3">
    <property type="entry name" value="NUCLEOPORIN SEH1"/>
    <property type="match status" value="1"/>
</dbReference>
<protein>
    <submittedName>
        <fullName evidence="14">SEH1-like (S. cerevisiae)</fullName>
    </submittedName>
</protein>
<evidence type="ECO:0000256" key="6">
    <source>
        <dbReference type="ARBA" id="ARBA00022448"/>
    </source>
</evidence>
<proteinExistence type="inferred from homology"/>
<dbReference type="GeneTree" id="ENSGT00940000153393"/>
<evidence type="ECO:0000256" key="8">
    <source>
        <dbReference type="ARBA" id="ARBA00022737"/>
    </source>
</evidence>
<dbReference type="AlphaFoldDB" id="A0A4W5LLT5"/>
<keyword evidence="8" id="KW-0677">Repeat</keyword>
<dbReference type="GO" id="GO:0035859">
    <property type="term" value="C:Seh1-associated complex"/>
    <property type="evidence" value="ECO:0007669"/>
    <property type="project" value="TreeGrafter"/>
</dbReference>
<name>A0A4W5LLT5_9TELE</name>
<reference evidence="14" key="3">
    <citation type="submission" date="2025-09" db="UniProtKB">
        <authorList>
            <consortium name="Ensembl"/>
        </authorList>
    </citation>
    <scope>IDENTIFICATION</scope>
</reference>
<evidence type="ECO:0000256" key="13">
    <source>
        <dbReference type="ARBA" id="ARBA00023242"/>
    </source>
</evidence>
<dbReference type="InterPro" id="IPR037363">
    <property type="entry name" value="Sec13/Seh1_fam"/>
</dbReference>
<evidence type="ECO:0000256" key="7">
    <source>
        <dbReference type="ARBA" id="ARBA00022574"/>
    </source>
</evidence>
<comment type="similarity">
    <text evidence="5">Belongs to the WD repeat SEC13 family.</text>
</comment>
<dbReference type="STRING" id="62062.ENSHHUP00000027046"/>
<reference evidence="15" key="1">
    <citation type="submission" date="2018-06" db="EMBL/GenBank/DDBJ databases">
        <title>Genome assembly of Danube salmon.</title>
        <authorList>
            <person name="Macqueen D.J."/>
            <person name="Gundappa M.K."/>
        </authorList>
    </citation>
    <scope>NUCLEOTIDE SEQUENCE [LARGE SCALE GENOMIC DNA]</scope>
</reference>
<keyword evidence="15" id="KW-1185">Reference proteome</keyword>
<dbReference type="SUPFAM" id="SSF50978">
    <property type="entry name" value="WD40 repeat-like"/>
    <property type="match status" value="1"/>
</dbReference>
<keyword evidence="13" id="KW-0539">Nucleus</keyword>
<comment type="subcellular location">
    <subcellularLocation>
        <location evidence="3">Chromosome</location>
        <location evidence="3">Centromere</location>
        <location evidence="3">Kinetochore</location>
    </subcellularLocation>
    <subcellularLocation>
        <location evidence="4">Lysosome membrane</location>
    </subcellularLocation>
    <subcellularLocation>
        <location evidence="2">Nucleus envelope</location>
    </subcellularLocation>
</comment>
<keyword evidence="12" id="KW-0458">Lysosome</keyword>
<sequence>MDYLQLQRLVSCSDSWCLKCTDCNQSFSESLSMFLVLQVWDKSESGEWHCTASWKTHSGSVWRVTWAHPEFGQVLASCSFDRTAAVWEEIVGESNDKQRGQSHWVRLLDIQLRACSHILFVLSQQIQLSLSCDSLPELLGQGDMCLGVTTLVDSRTSVTDVKFAPKHMGLMLTTCSADGVVRIYEAPDVMNLSQWSLQHEISCKLSCSCISWNPSRSDSPSHTNGLLD</sequence>
<evidence type="ECO:0000256" key="4">
    <source>
        <dbReference type="ARBA" id="ARBA00004656"/>
    </source>
</evidence>
<keyword evidence="9" id="KW-0159">Chromosome partition</keyword>
<dbReference type="GO" id="GO:0031080">
    <property type="term" value="C:nuclear pore outer ring"/>
    <property type="evidence" value="ECO:0007669"/>
    <property type="project" value="TreeGrafter"/>
</dbReference>
<dbReference type="InterPro" id="IPR015943">
    <property type="entry name" value="WD40/YVTN_repeat-like_dom_sf"/>
</dbReference>
<accession>A0A4W5LLT5</accession>
<dbReference type="GO" id="GO:0007059">
    <property type="term" value="P:chromosome segregation"/>
    <property type="evidence" value="ECO:0007669"/>
    <property type="project" value="UniProtKB-KW"/>
</dbReference>
<dbReference type="GO" id="GO:0000776">
    <property type="term" value="C:kinetochore"/>
    <property type="evidence" value="ECO:0007669"/>
    <property type="project" value="UniProtKB-KW"/>
</dbReference>